<dbReference type="Proteomes" id="UP000235392">
    <property type="component" value="Unassembled WGS sequence"/>
</dbReference>
<accession>A0A2N5SSD2</accession>
<evidence type="ECO:0000313" key="3">
    <source>
        <dbReference type="Proteomes" id="UP000235392"/>
    </source>
</evidence>
<proteinExistence type="predicted"/>
<name>A0A2N5SSD2_9BASI</name>
<reference evidence="2 3" key="1">
    <citation type="submission" date="2017-11" db="EMBL/GenBank/DDBJ databases">
        <title>De novo assembly and phasing of dikaryotic genomes from two isolates of Puccinia coronata f. sp. avenae, the causal agent of oat crown rust.</title>
        <authorList>
            <person name="Miller M.E."/>
            <person name="Zhang Y."/>
            <person name="Omidvar V."/>
            <person name="Sperschneider J."/>
            <person name="Schwessinger B."/>
            <person name="Raley C."/>
            <person name="Palmer J.M."/>
            <person name="Garnica D."/>
            <person name="Upadhyaya N."/>
            <person name="Rathjen J."/>
            <person name="Taylor J.M."/>
            <person name="Park R.F."/>
            <person name="Dodds P.N."/>
            <person name="Hirsch C.D."/>
            <person name="Kianian S.F."/>
            <person name="Figueroa M."/>
        </authorList>
    </citation>
    <scope>NUCLEOTIDE SEQUENCE [LARGE SCALE GENOMIC DNA]</scope>
    <source>
        <strain evidence="2">12SD80</strain>
    </source>
</reference>
<evidence type="ECO:0000256" key="1">
    <source>
        <dbReference type="SAM" id="MobiDB-lite"/>
    </source>
</evidence>
<organism evidence="2 3">
    <name type="scientific">Puccinia coronata f. sp. avenae</name>
    <dbReference type="NCBI Taxonomy" id="200324"/>
    <lineage>
        <taxon>Eukaryota</taxon>
        <taxon>Fungi</taxon>
        <taxon>Dikarya</taxon>
        <taxon>Basidiomycota</taxon>
        <taxon>Pucciniomycotina</taxon>
        <taxon>Pucciniomycetes</taxon>
        <taxon>Pucciniales</taxon>
        <taxon>Pucciniaceae</taxon>
        <taxon>Puccinia</taxon>
    </lineage>
</organism>
<feature type="region of interest" description="Disordered" evidence="1">
    <location>
        <begin position="291"/>
        <end position="355"/>
    </location>
</feature>
<gene>
    <name evidence="2" type="ORF">PCASD_19398</name>
</gene>
<dbReference type="EMBL" id="PGCI01000780">
    <property type="protein sequence ID" value="PLW16121.1"/>
    <property type="molecule type" value="Genomic_DNA"/>
</dbReference>
<comment type="caution">
    <text evidence="2">The sequence shown here is derived from an EMBL/GenBank/DDBJ whole genome shotgun (WGS) entry which is preliminary data.</text>
</comment>
<feature type="compositionally biased region" description="Polar residues" evidence="1">
    <location>
        <begin position="320"/>
        <end position="334"/>
    </location>
</feature>
<evidence type="ECO:0000313" key="2">
    <source>
        <dbReference type="EMBL" id="PLW16121.1"/>
    </source>
</evidence>
<protein>
    <submittedName>
        <fullName evidence="2">Uncharacterized protein</fullName>
    </submittedName>
</protein>
<dbReference type="AlphaFoldDB" id="A0A2N5SSD2"/>
<sequence length="518" mass="57012">MLITSHLYYSTLIHNKADTIPAPVAPCRRAPPSTACSVRLSIKYVIWLSASLPAGVKKSALSGRGKPPPEWTKVVSKLPLLDWQLVPINWDWGLAKRELTLLAGASWPYLTEAITKHNNNGLVTWQAVITSDWTYGLSKKAYINTEENWTDFAKAAELAYPARAISIRIVQQDPCSIAQDQTMDAKANAMLIMLNGTQEERAPLEQTRARLTANPNAELQDPATPHAVKLRSHHLMKRLERGAPSSEGEFAMHPSGNGWFIRLGHKVLWAWAYKMDNPNVTLDIPPATPLFEWQTPNPSRSHTKSKTAHDSEAAGLPASQVFQPTGNSNPSTLADRSANHTESADASVIGDLPKRQTTKLANDTEGLSTSASSATPLVEVLRRIRGSSSIEILGGMTQYDQHHQNGKPGAPATCRVVTPVNLAGLRSLRIDEKTDQMSEILSISDFPDFCGINDDDFHTKWIIRNQTITNWTHFRNSDEAEIVCLGIKDGPARLICRGVRKIEGIPLENMSLGPSPEL</sequence>